<organism evidence="2 3">
    <name type="scientific">Trichophyton equinum (strain ATCC MYA-4606 / CBS 127.97)</name>
    <name type="common">Horse ringworm fungus</name>
    <dbReference type="NCBI Taxonomy" id="559882"/>
    <lineage>
        <taxon>Eukaryota</taxon>
        <taxon>Fungi</taxon>
        <taxon>Dikarya</taxon>
        <taxon>Ascomycota</taxon>
        <taxon>Pezizomycotina</taxon>
        <taxon>Eurotiomycetes</taxon>
        <taxon>Eurotiomycetidae</taxon>
        <taxon>Onygenales</taxon>
        <taxon>Arthrodermataceae</taxon>
        <taxon>Trichophyton</taxon>
    </lineage>
</organism>
<name>F2PPN0_TRIEC</name>
<feature type="region of interest" description="Disordered" evidence="1">
    <location>
        <begin position="57"/>
        <end position="103"/>
    </location>
</feature>
<evidence type="ECO:0000313" key="2">
    <source>
        <dbReference type="EMBL" id="EGE03848.1"/>
    </source>
</evidence>
<feature type="compositionally biased region" description="Basic and acidic residues" evidence="1">
    <location>
        <begin position="57"/>
        <end position="72"/>
    </location>
</feature>
<feature type="region of interest" description="Disordered" evidence="1">
    <location>
        <begin position="1"/>
        <end position="22"/>
    </location>
</feature>
<evidence type="ECO:0000256" key="1">
    <source>
        <dbReference type="SAM" id="MobiDB-lite"/>
    </source>
</evidence>
<accession>F2PPN0</accession>
<dbReference type="AlphaFoldDB" id="F2PPN0"/>
<sequence>MPPQQGEFRAQRPPCRQEEKKGNRRYLVWAVVSVSGEGCLSARNDAALLVVEVGEVEGEKKQKKVEVDDEEKRKKKKGKTQGPPSYSALGKDRRDEAAGVGET</sequence>
<dbReference type="EMBL" id="DS995729">
    <property type="protein sequence ID" value="EGE03848.1"/>
    <property type="molecule type" value="Genomic_DNA"/>
</dbReference>
<keyword evidence="3" id="KW-1185">Reference proteome</keyword>
<proteinExistence type="predicted"/>
<dbReference type="VEuPathDB" id="FungiDB:TEQG_02882"/>
<evidence type="ECO:0000313" key="3">
    <source>
        <dbReference type="Proteomes" id="UP000009169"/>
    </source>
</evidence>
<reference evidence="3" key="1">
    <citation type="journal article" date="2012" name="MBio">
        <title>Comparative genome analysis of Trichophyton rubrum and related dermatophytes reveals candidate genes involved in infection.</title>
        <authorList>
            <person name="Martinez D.A."/>
            <person name="Oliver B.G."/>
            <person name="Graeser Y."/>
            <person name="Goldberg J.M."/>
            <person name="Li W."/>
            <person name="Martinez-Rossi N.M."/>
            <person name="Monod M."/>
            <person name="Shelest E."/>
            <person name="Barton R.C."/>
            <person name="Birch E."/>
            <person name="Brakhage A.A."/>
            <person name="Chen Z."/>
            <person name="Gurr S.J."/>
            <person name="Heiman D."/>
            <person name="Heitman J."/>
            <person name="Kosti I."/>
            <person name="Rossi A."/>
            <person name="Saif S."/>
            <person name="Samalova M."/>
            <person name="Saunders C.W."/>
            <person name="Shea T."/>
            <person name="Summerbell R.C."/>
            <person name="Xu J."/>
            <person name="Young S."/>
            <person name="Zeng Q."/>
            <person name="Birren B.W."/>
            <person name="Cuomo C.A."/>
            <person name="White T.C."/>
        </authorList>
    </citation>
    <scope>NUCLEOTIDE SEQUENCE [LARGE SCALE GENOMIC DNA]</scope>
    <source>
        <strain evidence="3">ATCC MYA-4606 / CBS 127.97</strain>
    </source>
</reference>
<gene>
    <name evidence="2" type="ORF">TEQG_02882</name>
</gene>
<dbReference type="HOGENOM" id="CLU_144340_0_0_1"/>
<dbReference type="Proteomes" id="UP000009169">
    <property type="component" value="Unassembled WGS sequence"/>
</dbReference>
<protein>
    <submittedName>
        <fullName evidence="2">Uncharacterized protein</fullName>
    </submittedName>
</protein>